<keyword evidence="3" id="KW-1185">Reference proteome</keyword>
<organism evidence="2 3">
    <name type="scientific">Methylogaea oryzae</name>
    <dbReference type="NCBI Taxonomy" id="1295382"/>
    <lineage>
        <taxon>Bacteria</taxon>
        <taxon>Pseudomonadati</taxon>
        <taxon>Pseudomonadota</taxon>
        <taxon>Gammaproteobacteria</taxon>
        <taxon>Methylococcales</taxon>
        <taxon>Methylococcaceae</taxon>
        <taxon>Methylogaea</taxon>
    </lineage>
</organism>
<evidence type="ECO:0000313" key="2">
    <source>
        <dbReference type="EMBL" id="BBL71302.1"/>
    </source>
</evidence>
<gene>
    <name evidence="2" type="ORF">MoryE10_19080</name>
</gene>
<dbReference type="Proteomes" id="UP000824988">
    <property type="component" value="Chromosome"/>
</dbReference>
<dbReference type="EMBL" id="AP019782">
    <property type="protein sequence ID" value="BBL71302.1"/>
    <property type="molecule type" value="Genomic_DNA"/>
</dbReference>
<dbReference type="Pfam" id="PF19831">
    <property type="entry name" value="DUF6312"/>
    <property type="match status" value="1"/>
</dbReference>
<dbReference type="RefSeq" id="WP_054774852.1">
    <property type="nucleotide sequence ID" value="NZ_AP019782.1"/>
</dbReference>
<name>A0A8D4VPG9_9GAMM</name>
<sequence>MEPIQIDGIVKSITFLKAGADGRYECERLTESGSRKKQSKVLKPMERLVRKLVKSELAAAQTYLERHEQSNRRKSNGWLKNMGKNLKQAAKSARKSAKPPKLTVVR</sequence>
<feature type="region of interest" description="Disordered" evidence="1">
    <location>
        <begin position="64"/>
        <end position="106"/>
    </location>
</feature>
<protein>
    <submittedName>
        <fullName evidence="2">Uncharacterized protein</fullName>
    </submittedName>
</protein>
<dbReference type="InterPro" id="IPR046279">
    <property type="entry name" value="DUF6312"/>
</dbReference>
<reference evidence="2" key="1">
    <citation type="submission" date="2019-06" db="EMBL/GenBank/DDBJ databases">
        <title>Complete genome sequence of Methylogaea oryzae strain JCM16910.</title>
        <authorList>
            <person name="Asakawa S."/>
        </authorList>
    </citation>
    <scope>NUCLEOTIDE SEQUENCE</scope>
    <source>
        <strain evidence="2">E10</strain>
    </source>
</reference>
<proteinExistence type="predicted"/>
<evidence type="ECO:0000256" key="1">
    <source>
        <dbReference type="SAM" id="MobiDB-lite"/>
    </source>
</evidence>
<dbReference type="AlphaFoldDB" id="A0A8D4VPG9"/>
<dbReference type="KEGG" id="moz:MoryE10_19080"/>
<evidence type="ECO:0000313" key="3">
    <source>
        <dbReference type="Proteomes" id="UP000824988"/>
    </source>
</evidence>
<accession>A0A8D4VPG9</accession>